<name>A0A1E3W9V1_9HYPH</name>
<dbReference type="EMBL" id="LPWF01000003">
    <property type="protein sequence ID" value="ODS01877.1"/>
    <property type="molecule type" value="Genomic_DNA"/>
</dbReference>
<gene>
    <name evidence="2" type="ORF">AUC69_04545</name>
</gene>
<dbReference type="STRING" id="1774969.AUC69_04545"/>
<dbReference type="Gene3D" id="2.30.30.40">
    <property type="entry name" value="SH3 Domains"/>
    <property type="match status" value="1"/>
</dbReference>
<reference evidence="2 3" key="1">
    <citation type="journal article" date="2016" name="Environ. Microbiol.">
        <title>New Methyloceanibacter diversity from North Sea sediments includes methanotroph containing solely the soluble methane monooxygenase.</title>
        <authorList>
            <person name="Vekeman B."/>
            <person name="Kerckhof F.M."/>
            <person name="Cremers G."/>
            <person name="de Vos P."/>
            <person name="Vandamme P."/>
            <person name="Boon N."/>
            <person name="Op den Camp H.J."/>
            <person name="Heylen K."/>
        </authorList>
    </citation>
    <scope>NUCLEOTIDE SEQUENCE [LARGE SCALE GENOMIC DNA]</scope>
    <source>
        <strain evidence="2 3">R-67175</strain>
    </source>
</reference>
<evidence type="ECO:0000259" key="1">
    <source>
        <dbReference type="Pfam" id="PF08239"/>
    </source>
</evidence>
<feature type="domain" description="SH3b" evidence="1">
    <location>
        <begin position="44"/>
        <end position="95"/>
    </location>
</feature>
<organism evidence="2 3">
    <name type="scientific">Methyloceanibacter superfactus</name>
    <dbReference type="NCBI Taxonomy" id="1774969"/>
    <lineage>
        <taxon>Bacteria</taxon>
        <taxon>Pseudomonadati</taxon>
        <taxon>Pseudomonadota</taxon>
        <taxon>Alphaproteobacteria</taxon>
        <taxon>Hyphomicrobiales</taxon>
        <taxon>Hyphomicrobiaceae</taxon>
        <taxon>Methyloceanibacter</taxon>
    </lineage>
</organism>
<dbReference type="Proteomes" id="UP000094472">
    <property type="component" value="Unassembled WGS sequence"/>
</dbReference>
<evidence type="ECO:0000313" key="2">
    <source>
        <dbReference type="EMBL" id="ODS01877.1"/>
    </source>
</evidence>
<sequence length="103" mass="11178">MKVNTVKTVAIAPPRETVPYDGAMALGSPAEPQPAAEWMETKTAVDMHAKAEQSSETVKVADGGLKVRVTGRDRRWVQVTDPATSTTGWIYDRFLIPAEPPAQ</sequence>
<evidence type="ECO:0000313" key="3">
    <source>
        <dbReference type="Proteomes" id="UP000094472"/>
    </source>
</evidence>
<comment type="caution">
    <text evidence="2">The sequence shown here is derived from an EMBL/GenBank/DDBJ whole genome shotgun (WGS) entry which is preliminary data.</text>
</comment>
<accession>A0A1E3W9V1</accession>
<dbReference type="Pfam" id="PF08239">
    <property type="entry name" value="SH3_3"/>
    <property type="match status" value="1"/>
</dbReference>
<dbReference type="InterPro" id="IPR003646">
    <property type="entry name" value="SH3-like_bac-type"/>
</dbReference>
<dbReference type="AlphaFoldDB" id="A0A1E3W9V1"/>
<protein>
    <recommendedName>
        <fullName evidence="1">SH3b domain-containing protein</fullName>
    </recommendedName>
</protein>
<proteinExistence type="predicted"/>
<keyword evidence="3" id="KW-1185">Reference proteome</keyword>